<keyword evidence="3" id="KW-1185">Reference proteome</keyword>
<accession>A0A7W8GEU8</accession>
<dbReference type="Proteomes" id="UP000525389">
    <property type="component" value="Unassembled WGS sequence"/>
</dbReference>
<feature type="domain" description="DUF6504" evidence="1">
    <location>
        <begin position="9"/>
        <end position="81"/>
    </location>
</feature>
<organism evidence="2 3">
    <name type="scientific">Deinococcus budaensis</name>
    <dbReference type="NCBI Taxonomy" id="1665626"/>
    <lineage>
        <taxon>Bacteria</taxon>
        <taxon>Thermotogati</taxon>
        <taxon>Deinococcota</taxon>
        <taxon>Deinococci</taxon>
        <taxon>Deinococcales</taxon>
        <taxon>Deinococcaceae</taxon>
        <taxon>Deinococcus</taxon>
    </lineage>
</organism>
<evidence type="ECO:0000259" key="1">
    <source>
        <dbReference type="Pfam" id="PF20114"/>
    </source>
</evidence>
<dbReference type="InterPro" id="IPR045443">
    <property type="entry name" value="DUF6504"/>
</dbReference>
<dbReference type="AlphaFoldDB" id="A0A7W8GEU8"/>
<dbReference type="EMBL" id="JACHFN010000005">
    <property type="protein sequence ID" value="MBB5234270.1"/>
    <property type="molecule type" value="Genomic_DNA"/>
</dbReference>
<sequence length="81" mass="9405">MRAIQQEVSVTIQQGGLPRQLYWQGRGHTVQVVLDTWRSGGRWWLDEPTRECYLVQAGPLVAELHHEDVPGGRWWLARVQD</sequence>
<protein>
    <recommendedName>
        <fullName evidence="1">DUF6504 domain-containing protein</fullName>
    </recommendedName>
</protein>
<evidence type="ECO:0000313" key="2">
    <source>
        <dbReference type="EMBL" id="MBB5234270.1"/>
    </source>
</evidence>
<evidence type="ECO:0000313" key="3">
    <source>
        <dbReference type="Proteomes" id="UP000525389"/>
    </source>
</evidence>
<dbReference type="RefSeq" id="WP_184027909.1">
    <property type="nucleotide sequence ID" value="NZ_JBHLTA010000017.1"/>
</dbReference>
<proteinExistence type="predicted"/>
<name>A0A7W8GEU8_9DEIO</name>
<reference evidence="2 3" key="1">
    <citation type="submission" date="2020-08" db="EMBL/GenBank/DDBJ databases">
        <title>Genomic Encyclopedia of Type Strains, Phase IV (KMG-IV): sequencing the most valuable type-strain genomes for metagenomic binning, comparative biology and taxonomic classification.</title>
        <authorList>
            <person name="Goeker M."/>
        </authorList>
    </citation>
    <scope>NUCLEOTIDE SEQUENCE [LARGE SCALE GENOMIC DNA]</scope>
    <source>
        <strain evidence="2 3">DSM 101791</strain>
    </source>
</reference>
<dbReference type="Pfam" id="PF20114">
    <property type="entry name" value="DUF6504"/>
    <property type="match status" value="1"/>
</dbReference>
<gene>
    <name evidence="2" type="ORF">HNQ09_001708</name>
</gene>
<comment type="caution">
    <text evidence="2">The sequence shown here is derived from an EMBL/GenBank/DDBJ whole genome shotgun (WGS) entry which is preliminary data.</text>
</comment>